<dbReference type="EMBL" id="LR797252">
    <property type="protein sequence ID" value="CAB4196593.1"/>
    <property type="molecule type" value="Genomic_DNA"/>
</dbReference>
<gene>
    <name evidence="1" type="ORF">UFOVP1290_113</name>
</gene>
<organism evidence="1">
    <name type="scientific">uncultured Caudovirales phage</name>
    <dbReference type="NCBI Taxonomy" id="2100421"/>
    <lineage>
        <taxon>Viruses</taxon>
        <taxon>Duplodnaviria</taxon>
        <taxon>Heunggongvirae</taxon>
        <taxon>Uroviricota</taxon>
        <taxon>Caudoviricetes</taxon>
        <taxon>Peduoviridae</taxon>
        <taxon>Maltschvirus</taxon>
        <taxon>Maltschvirus maltsch</taxon>
    </lineage>
</organism>
<name>A0A6J5RGX6_9CAUD</name>
<protein>
    <submittedName>
        <fullName evidence="1">Uncharacterized protein</fullName>
    </submittedName>
</protein>
<accession>A0A6J5RGX6</accession>
<proteinExistence type="predicted"/>
<sequence>MRTFTVKDFIFYNGPCFNCNSRVSIKLGTKKFLQTIDVAYLPITILNDYSEINLKISYKDILRLKIYNKTNRFECSSHKLFSKYLENSKIHLNSYCEKCYTNVSSKYLEFDLDRYFVKPIIINDETITVDSPDCNYRLYSSTDQNKSVLYLKKIDTTISYDIQMLDFFKELPLLPLYRFKNKEHFIKKIKTYLTFS</sequence>
<evidence type="ECO:0000313" key="1">
    <source>
        <dbReference type="EMBL" id="CAB4196593.1"/>
    </source>
</evidence>
<reference evidence="1" key="1">
    <citation type="submission" date="2020-05" db="EMBL/GenBank/DDBJ databases">
        <authorList>
            <person name="Chiriac C."/>
            <person name="Salcher M."/>
            <person name="Ghai R."/>
            <person name="Kavagutti S V."/>
        </authorList>
    </citation>
    <scope>NUCLEOTIDE SEQUENCE</scope>
</reference>